<dbReference type="Pfam" id="PF00561">
    <property type="entry name" value="Abhydrolase_1"/>
    <property type="match status" value="1"/>
</dbReference>
<evidence type="ECO:0000259" key="3">
    <source>
        <dbReference type="Pfam" id="PF00561"/>
    </source>
</evidence>
<keyword evidence="5" id="KW-1185">Reference proteome</keyword>
<dbReference type="SUPFAM" id="SSF53474">
    <property type="entry name" value="alpha/beta-Hydrolases"/>
    <property type="match status" value="1"/>
</dbReference>
<name>A0A328YUA1_9BURK</name>
<dbReference type="GO" id="GO:0034338">
    <property type="term" value="F:short-chain carboxylesterase activity"/>
    <property type="evidence" value="ECO:0007669"/>
    <property type="project" value="TreeGrafter"/>
</dbReference>
<feature type="domain" description="AB hydrolase-1" evidence="3">
    <location>
        <begin position="63"/>
        <end position="310"/>
    </location>
</feature>
<evidence type="ECO:0000313" key="4">
    <source>
        <dbReference type="EMBL" id="RAR76703.1"/>
    </source>
</evidence>
<comment type="similarity">
    <text evidence="1">Belongs to the AB hydrolase superfamily. AB hydrolase 4 family.</text>
</comment>
<evidence type="ECO:0000256" key="1">
    <source>
        <dbReference type="ARBA" id="ARBA00010884"/>
    </source>
</evidence>
<evidence type="ECO:0000313" key="5">
    <source>
        <dbReference type="Proteomes" id="UP000248856"/>
    </source>
</evidence>
<dbReference type="AlphaFoldDB" id="A0A328YUA1"/>
<feature type="active site" description="Charge relay system" evidence="2">
    <location>
        <position position="151"/>
    </location>
</feature>
<dbReference type="InterPro" id="IPR000073">
    <property type="entry name" value="AB_hydrolase_1"/>
</dbReference>
<gene>
    <name evidence="4" type="ORF">AX018_104448</name>
</gene>
<proteinExistence type="inferred from homology"/>
<dbReference type="PANTHER" id="PTHR10794">
    <property type="entry name" value="ABHYDROLASE DOMAIN-CONTAINING PROTEIN"/>
    <property type="match status" value="1"/>
</dbReference>
<dbReference type="GO" id="GO:0047372">
    <property type="term" value="F:monoacylglycerol lipase activity"/>
    <property type="evidence" value="ECO:0007669"/>
    <property type="project" value="TreeGrafter"/>
</dbReference>
<dbReference type="InterPro" id="IPR050960">
    <property type="entry name" value="AB_hydrolase_4_sf"/>
</dbReference>
<dbReference type="OrthoDB" id="332676at2"/>
<accession>A0A328YUA1</accession>
<organism evidence="4 5">
    <name type="scientific">Paracidovorax anthurii</name>
    <dbReference type="NCBI Taxonomy" id="78229"/>
    <lineage>
        <taxon>Bacteria</taxon>
        <taxon>Pseudomonadati</taxon>
        <taxon>Pseudomonadota</taxon>
        <taxon>Betaproteobacteria</taxon>
        <taxon>Burkholderiales</taxon>
        <taxon>Comamonadaceae</taxon>
        <taxon>Paracidovorax</taxon>
    </lineage>
</organism>
<feature type="active site" description="Charge relay system" evidence="2">
    <location>
        <position position="307"/>
    </location>
</feature>
<dbReference type="Gene3D" id="3.40.50.1820">
    <property type="entry name" value="alpha/beta hydrolase"/>
    <property type="match status" value="1"/>
</dbReference>
<dbReference type="Proteomes" id="UP000248856">
    <property type="component" value="Unassembled WGS sequence"/>
</dbReference>
<feature type="active site" description="Charge relay system" evidence="2">
    <location>
        <position position="279"/>
    </location>
</feature>
<comment type="caution">
    <text evidence="4">The sequence shown here is derived from an EMBL/GenBank/DDBJ whole genome shotgun (WGS) entry which is preliminary data.</text>
</comment>
<dbReference type="EMBL" id="QLTA01000044">
    <property type="protein sequence ID" value="RAR76703.1"/>
    <property type="molecule type" value="Genomic_DNA"/>
</dbReference>
<dbReference type="PIRSF" id="PIRSF005211">
    <property type="entry name" value="Ab_hydro_YheT"/>
    <property type="match status" value="1"/>
</dbReference>
<evidence type="ECO:0000256" key="2">
    <source>
        <dbReference type="PIRSR" id="PIRSR005211-1"/>
    </source>
</evidence>
<dbReference type="InterPro" id="IPR012020">
    <property type="entry name" value="ABHD4"/>
</dbReference>
<dbReference type="InterPro" id="IPR029058">
    <property type="entry name" value="AB_hydrolase_fold"/>
</dbReference>
<dbReference type="RefSeq" id="WP_111880301.1">
    <property type="nucleotide sequence ID" value="NZ_CBCSGC010000273.1"/>
</dbReference>
<protein>
    <recommendedName>
        <fullName evidence="3">AB hydrolase-1 domain-containing protein</fullName>
    </recommendedName>
</protein>
<dbReference type="PANTHER" id="PTHR10794:SF94">
    <property type="entry name" value="ESTERASE YHET-RELATED"/>
    <property type="match status" value="1"/>
</dbReference>
<sequence>MKYVAPRWLPGGHLQTIWPALAARRALPGPPVYRRERWTAPDGDFVDVDFLEDGTGSPAGPRPLLVLFHGLEGSSRSHYAEAFAGVARERGWDCAVPHFRGCSGELNLAPRAYHSGDHEEIDWILARMAARQRPGGAGEGPRAPVIVAGVSLGGNALLRWAAEHGALAARSADAVAAICSPLDLAAGGFAIGRGFNRQVYTRMFLRTMVPKALAKWRQHPGLFDREALRAARDLHAFDDVFTAPLHGFRDADDYWRRASAKPLLGRIRIPALAVNALNDPFVPAASLPRAHEAGPHVTLWQPAHGGHVGFTHGRLPGHVRAMPEAVADWLARRAGIVAGAPSDAGAGAGGLGSPHG</sequence>
<reference evidence="4 5" key="1">
    <citation type="submission" date="2018-06" db="EMBL/GenBank/DDBJ databases">
        <title>Genomic Encyclopedia of Archaeal and Bacterial Type Strains, Phase II (KMG-II): from individual species to whole genera.</title>
        <authorList>
            <person name="Goeker M."/>
        </authorList>
    </citation>
    <scope>NUCLEOTIDE SEQUENCE [LARGE SCALE GENOMIC DNA]</scope>
    <source>
        <strain evidence="4 5">CFPB 3232</strain>
    </source>
</reference>